<evidence type="ECO:0000313" key="9">
    <source>
        <dbReference type="EMBL" id="VUG19233.1"/>
    </source>
</evidence>
<keyword evidence="2 5" id="KW-0812">Transmembrane</keyword>
<name>A0A7D9D000_DEKBR</name>
<evidence type="ECO:0000313" key="11">
    <source>
        <dbReference type="Proteomes" id="UP000568158"/>
    </source>
</evidence>
<organism evidence="9 10">
    <name type="scientific">Dekkera bruxellensis</name>
    <name type="common">Brettanomyces custersii</name>
    <dbReference type="NCBI Taxonomy" id="5007"/>
    <lineage>
        <taxon>Eukaryota</taxon>
        <taxon>Fungi</taxon>
        <taxon>Dikarya</taxon>
        <taxon>Ascomycota</taxon>
        <taxon>Saccharomycotina</taxon>
        <taxon>Pichiomycetes</taxon>
        <taxon>Pichiales</taxon>
        <taxon>Pichiaceae</taxon>
        <taxon>Brettanomyces</taxon>
    </lineage>
</organism>
<dbReference type="Pfam" id="PF04588">
    <property type="entry name" value="HIG_1_N"/>
    <property type="match status" value="1"/>
</dbReference>
<dbReference type="InterPro" id="IPR007667">
    <property type="entry name" value="Hypoxia_induced_domain"/>
</dbReference>
<evidence type="ECO:0000256" key="5">
    <source>
        <dbReference type="SAM" id="Phobius"/>
    </source>
</evidence>
<reference evidence="9 10" key="1">
    <citation type="submission" date="2019-07" db="EMBL/GenBank/DDBJ databases">
        <authorList>
            <person name="Friedrich A."/>
            <person name="Schacherer J."/>
        </authorList>
    </citation>
    <scope>NUCLEOTIDE SEQUENCE [LARGE SCALE GENOMIC DNA]</scope>
</reference>
<dbReference type="PANTHER" id="PTHR28018:SF3">
    <property type="entry name" value="RESPIRATORY SUPERCOMPLEX FACTOR 2, MITOCHONDRIAL"/>
    <property type="match status" value="1"/>
</dbReference>
<reference evidence="7 11" key="2">
    <citation type="journal article" date="2020" name="Appl. Microbiol. Biotechnol.">
        <title>Targeted gene deletion in Brettanomyces bruxellensis with an expression-free CRISPR-Cas9 system.</title>
        <authorList>
            <person name="Varela C."/>
            <person name="Bartel C."/>
            <person name="Onetto C."/>
            <person name="Borneman A."/>
        </authorList>
    </citation>
    <scope>NUCLEOTIDE SEQUENCE [LARGE SCALE GENOMIC DNA]</scope>
    <source>
        <strain evidence="7 11">AWRI1613</strain>
    </source>
</reference>
<dbReference type="OrthoDB" id="1915122at2759"/>
<dbReference type="OMA" id="GDSRWQT"/>
<dbReference type="GO" id="GO:0005739">
    <property type="term" value="C:mitochondrion"/>
    <property type="evidence" value="ECO:0007669"/>
    <property type="project" value="UniProtKB-SubCell"/>
</dbReference>
<accession>A0A7D9D000</accession>
<keyword evidence="4 5" id="KW-0472">Membrane</keyword>
<dbReference type="Proteomes" id="UP000663131">
    <property type="component" value="Chromosome 8"/>
</dbReference>
<evidence type="ECO:0000313" key="7">
    <source>
        <dbReference type="EMBL" id="KAF6014836.1"/>
    </source>
</evidence>
<feature type="domain" description="HIG1" evidence="6">
    <location>
        <begin position="89"/>
        <end position="180"/>
    </location>
</feature>
<sequence length="214" mass="24175">MRITTEEERKAHNNYVLLGGLKGIAVGFAVSAGIFAYARFKYPKKLASWTYSMKTAVAITPPAFGATVAGELASQGFSEKYDTPNVNMNEAVKEEQKEWSSMTQSQKIISSINSNKYKIITGLWAASLWGSWKYASRDKLMSKAQQFYDARMYAQFVTIILLLGSIGLSMMDENKSKAKNIENKADDDYMRQIMFQAEQAKQAQKEKENRKVQE</sequence>
<evidence type="ECO:0000256" key="2">
    <source>
        <dbReference type="ARBA" id="ARBA00022692"/>
    </source>
</evidence>
<feature type="transmembrane region" description="Helical" evidence="5">
    <location>
        <begin position="15"/>
        <end position="38"/>
    </location>
</feature>
<evidence type="ECO:0000256" key="3">
    <source>
        <dbReference type="ARBA" id="ARBA00022989"/>
    </source>
</evidence>
<dbReference type="EMBL" id="JABCYN010000012">
    <property type="protein sequence ID" value="KAF6014836.1"/>
    <property type="molecule type" value="Genomic_DNA"/>
</dbReference>
<dbReference type="PROSITE" id="PS51503">
    <property type="entry name" value="HIG1"/>
    <property type="match status" value="1"/>
</dbReference>
<dbReference type="AlphaFoldDB" id="A0A7D9D000"/>
<dbReference type="InterPro" id="IPR040153">
    <property type="entry name" value="Rcf2"/>
</dbReference>
<keyword evidence="3 5" id="KW-1133">Transmembrane helix</keyword>
<evidence type="ECO:0000256" key="4">
    <source>
        <dbReference type="ARBA" id="ARBA00023136"/>
    </source>
</evidence>
<evidence type="ECO:0000313" key="8">
    <source>
        <dbReference type="EMBL" id="QOU21305.1"/>
    </source>
</evidence>
<dbReference type="EMBL" id="CP063136">
    <property type="protein sequence ID" value="QOU21305.1"/>
    <property type="molecule type" value="Genomic_DNA"/>
</dbReference>
<evidence type="ECO:0000313" key="10">
    <source>
        <dbReference type="Proteomes" id="UP000478008"/>
    </source>
</evidence>
<dbReference type="Proteomes" id="UP000568158">
    <property type="component" value="Unassembled WGS sequence"/>
</dbReference>
<protein>
    <submittedName>
        <fullName evidence="9">DEBR0S4_13674g1_1</fullName>
    </submittedName>
</protein>
<feature type="transmembrane region" description="Helical" evidence="5">
    <location>
        <begin position="152"/>
        <end position="171"/>
    </location>
</feature>
<reference evidence="8" key="3">
    <citation type="submission" date="2020-10" db="EMBL/GenBank/DDBJ databases">
        <authorList>
            <person name="Palmer J.M."/>
        </authorList>
    </citation>
    <scope>NUCLEOTIDE SEQUENCE</scope>
    <source>
        <strain evidence="8">UCD 2041</strain>
    </source>
</reference>
<evidence type="ECO:0000256" key="1">
    <source>
        <dbReference type="ARBA" id="ARBA00004173"/>
    </source>
</evidence>
<dbReference type="EMBL" id="CABFWN010000004">
    <property type="protein sequence ID" value="VUG19233.1"/>
    <property type="molecule type" value="Genomic_DNA"/>
</dbReference>
<gene>
    <name evidence="9" type="primary">RCF2</name>
    <name evidence="8" type="ORF">BRETT_001026</name>
    <name evidence="9" type="ORF">DEBR0S4_13674G</name>
    <name evidence="7" type="ORF">HII12_001253</name>
</gene>
<reference evidence="8" key="4">
    <citation type="journal article" name="BMC Genomics">
        <title>New genome assemblies reveal patterns of domestication and adaptation across Brettanomyces (Dekkera) species.</title>
        <authorList>
            <person name="Roach M.J."/>
            <person name="Borneman A.R."/>
        </authorList>
    </citation>
    <scope>NUCLEOTIDE SEQUENCE</scope>
    <source>
        <strain evidence="8">UCD 2041</strain>
    </source>
</reference>
<proteinExistence type="predicted"/>
<dbReference type="Proteomes" id="UP000478008">
    <property type="component" value="Unassembled WGS sequence"/>
</dbReference>
<comment type="subcellular location">
    <subcellularLocation>
        <location evidence="1">Mitochondrion</location>
    </subcellularLocation>
</comment>
<dbReference type="PANTHER" id="PTHR28018">
    <property type="entry name" value="RESPIRATORY SUPERCOMPLEX FACTOR 2, MITOCHONDRIAL"/>
    <property type="match status" value="1"/>
</dbReference>
<dbReference type="GO" id="GO:0033617">
    <property type="term" value="P:mitochondrial respiratory chain complex IV assembly"/>
    <property type="evidence" value="ECO:0007669"/>
    <property type="project" value="TreeGrafter"/>
</dbReference>
<evidence type="ECO:0000259" key="6">
    <source>
        <dbReference type="PROSITE" id="PS51503"/>
    </source>
</evidence>
<keyword evidence="10" id="KW-1185">Reference proteome</keyword>